<dbReference type="OrthoDB" id="7659374at2"/>
<sequence length="107" mass="11987">MEDEQIKETVLVALHATPDGYRTLVRDIAAAHPDMAARALEAALLAAARDMDGEIQRDGGPTNEARTARRLALLLSMDIDRLERDGEVSMADLMAYWTKRDDFFLRL</sequence>
<name>A0A0M7BH72_9RHOB</name>
<protein>
    <submittedName>
        <fullName evidence="1">Uncharacterized protein</fullName>
    </submittedName>
</protein>
<proteinExistence type="predicted"/>
<organism evidence="1 2">
    <name type="scientific">Jannaschia seosinensis</name>
    <dbReference type="NCBI Taxonomy" id="313367"/>
    <lineage>
        <taxon>Bacteria</taxon>
        <taxon>Pseudomonadati</taxon>
        <taxon>Pseudomonadota</taxon>
        <taxon>Alphaproteobacteria</taxon>
        <taxon>Rhodobacterales</taxon>
        <taxon>Roseobacteraceae</taxon>
        <taxon>Jannaschia</taxon>
    </lineage>
</organism>
<evidence type="ECO:0000313" key="2">
    <source>
        <dbReference type="Proteomes" id="UP000049455"/>
    </source>
</evidence>
<reference evidence="1 2" key="1">
    <citation type="submission" date="2015-09" db="EMBL/GenBank/DDBJ databases">
        <authorList>
            <person name="Jackson K.R."/>
            <person name="Lunt B.L."/>
            <person name="Fisher J.N.B."/>
            <person name="Gardner A.V."/>
            <person name="Bailey M.E."/>
            <person name="Deus L.M."/>
            <person name="Earl A.S."/>
            <person name="Gibby P.D."/>
            <person name="Hartmann K.A."/>
            <person name="Liu J.E."/>
            <person name="Manci A.M."/>
            <person name="Nielsen D.A."/>
            <person name="Solomon M.B."/>
            <person name="Breakwell D.P."/>
            <person name="Burnett S.H."/>
            <person name="Grose J.H."/>
        </authorList>
    </citation>
    <scope>NUCLEOTIDE SEQUENCE [LARGE SCALE GENOMIC DNA]</scope>
    <source>
        <strain evidence="1 2">CECT 7799</strain>
    </source>
</reference>
<gene>
    <name evidence="1" type="ORF">JSE7799_03865</name>
</gene>
<keyword evidence="2" id="KW-1185">Reference proteome</keyword>
<dbReference type="RefSeq" id="WP_055665076.1">
    <property type="nucleotide sequence ID" value="NZ_CYPR01000253.1"/>
</dbReference>
<dbReference type="EMBL" id="CYPR01000253">
    <property type="protein sequence ID" value="CUH41122.1"/>
    <property type="molecule type" value="Genomic_DNA"/>
</dbReference>
<dbReference type="AlphaFoldDB" id="A0A0M7BH72"/>
<accession>A0A0M7BH72</accession>
<dbReference type="Proteomes" id="UP000049455">
    <property type="component" value="Unassembled WGS sequence"/>
</dbReference>
<evidence type="ECO:0000313" key="1">
    <source>
        <dbReference type="EMBL" id="CUH41122.1"/>
    </source>
</evidence>
<dbReference type="STRING" id="313367.JSE7799_03865"/>